<name>A0A2G8T0K9_9BURK</name>
<evidence type="ECO:0000256" key="4">
    <source>
        <dbReference type="ARBA" id="ARBA00023033"/>
    </source>
</evidence>
<comment type="caution">
    <text evidence="6">The sequence shown here is derived from an EMBL/GenBank/DDBJ whole genome shotgun (WGS) entry which is preliminary data.</text>
</comment>
<dbReference type="EMBL" id="PDOB01000017">
    <property type="protein sequence ID" value="PIL39554.1"/>
    <property type="molecule type" value="Genomic_DNA"/>
</dbReference>
<accession>A0A2G8T0K9</accession>
<dbReference type="PANTHER" id="PTHR30011:SF16">
    <property type="entry name" value="C2H2 FINGER DOMAIN TRANSCRIPTION FACTOR (EUROFUNG)-RELATED"/>
    <property type="match status" value="1"/>
</dbReference>
<dbReference type="SUPFAM" id="SSF51679">
    <property type="entry name" value="Bacterial luciferase-like"/>
    <property type="match status" value="1"/>
</dbReference>
<dbReference type="OrthoDB" id="7239898at2"/>
<keyword evidence="4" id="KW-0503">Monooxygenase</keyword>
<evidence type="ECO:0000256" key="3">
    <source>
        <dbReference type="ARBA" id="ARBA00023002"/>
    </source>
</evidence>
<dbReference type="PANTHER" id="PTHR30011">
    <property type="entry name" value="ALKANESULFONATE MONOOXYGENASE-RELATED"/>
    <property type="match status" value="1"/>
</dbReference>
<proteinExistence type="predicted"/>
<dbReference type="AlphaFoldDB" id="A0A2G8T0K9"/>
<protein>
    <submittedName>
        <fullName evidence="6">LLM class flavin-dependent oxidoreductase</fullName>
    </submittedName>
</protein>
<keyword evidence="3" id="KW-0560">Oxidoreductase</keyword>
<evidence type="ECO:0000313" key="7">
    <source>
        <dbReference type="Proteomes" id="UP000228593"/>
    </source>
</evidence>
<gene>
    <name evidence="6" type="ORF">CR103_12250</name>
</gene>
<dbReference type="InterPro" id="IPR020020">
    <property type="entry name" value="Luciferase-type_oxidoreductase"/>
</dbReference>
<dbReference type="GO" id="GO:0016705">
    <property type="term" value="F:oxidoreductase activity, acting on paired donors, with incorporation or reduction of molecular oxygen"/>
    <property type="evidence" value="ECO:0007669"/>
    <property type="project" value="InterPro"/>
</dbReference>
<reference evidence="6 7" key="1">
    <citation type="submission" date="2017-10" db="EMBL/GenBank/DDBJ databases">
        <title>Massilia psychrophilum sp. nov., a novel purple-pigmented bacterium isolated from Tianshan glacier, Xinjiang Municipality, China.</title>
        <authorList>
            <person name="Wang H."/>
        </authorList>
    </citation>
    <scope>NUCLEOTIDE SEQUENCE [LARGE SCALE GENOMIC DNA]</scope>
    <source>
        <strain evidence="6 7">JCM 30813</strain>
    </source>
</reference>
<evidence type="ECO:0000313" key="6">
    <source>
        <dbReference type="EMBL" id="PIL39554.1"/>
    </source>
</evidence>
<feature type="domain" description="Luciferase-like" evidence="5">
    <location>
        <begin position="28"/>
        <end position="250"/>
    </location>
</feature>
<organism evidence="6 7">
    <name type="scientific">Massilia psychrophila</name>
    <dbReference type="NCBI Taxonomy" id="1603353"/>
    <lineage>
        <taxon>Bacteria</taxon>
        <taxon>Pseudomonadati</taxon>
        <taxon>Pseudomonadota</taxon>
        <taxon>Betaproteobacteria</taxon>
        <taxon>Burkholderiales</taxon>
        <taxon>Oxalobacteraceae</taxon>
        <taxon>Telluria group</taxon>
        <taxon>Massilia</taxon>
    </lineage>
</organism>
<sequence length="320" mass="35193">MFTPHPARSPVANAGYQRVFKPGKLTLGMFFPIEAFDSDMPSMHNQVALAQQAERAGFASLAFRDVPLRDPHFGDSGQVFDVWTYLGYIAGQTREIALLTASVVLPLRHPIHVAKAAASVDQLCGGRFLMGVASGDRPVEFPAFGVDFDTRGATFRETMELLKIYWGNYFPHVESRFGHLAGADVIPKPLASHVPLLVTGHSQQDLGWIAANADGWITYPRALASQEQVVRHWREAVAALAPGQYKPLVQSYFIDLADDPHAPQTPIHLGHRQGRHALSAYLRALTAIGVDHLVLNLKYGKRPAVEVLQELAEFVVAEFA</sequence>
<dbReference type="NCBIfam" id="TIGR03571">
    <property type="entry name" value="lucif_BA3436"/>
    <property type="match status" value="1"/>
</dbReference>
<dbReference type="InterPro" id="IPR011251">
    <property type="entry name" value="Luciferase-like_dom"/>
</dbReference>
<dbReference type="RefSeq" id="WP_099916308.1">
    <property type="nucleotide sequence ID" value="NZ_BMHS01000015.1"/>
</dbReference>
<keyword evidence="1" id="KW-0285">Flavoprotein</keyword>
<keyword evidence="2" id="KW-0288">FMN</keyword>
<evidence type="ECO:0000259" key="5">
    <source>
        <dbReference type="Pfam" id="PF00296"/>
    </source>
</evidence>
<keyword evidence="7" id="KW-1185">Reference proteome</keyword>
<evidence type="ECO:0000256" key="1">
    <source>
        <dbReference type="ARBA" id="ARBA00022630"/>
    </source>
</evidence>
<dbReference type="InterPro" id="IPR051260">
    <property type="entry name" value="Diverse_substr_monoxygenases"/>
</dbReference>
<dbReference type="InterPro" id="IPR036661">
    <property type="entry name" value="Luciferase-like_sf"/>
</dbReference>
<dbReference type="Gene3D" id="3.20.20.30">
    <property type="entry name" value="Luciferase-like domain"/>
    <property type="match status" value="1"/>
</dbReference>
<dbReference type="GO" id="GO:0004497">
    <property type="term" value="F:monooxygenase activity"/>
    <property type="evidence" value="ECO:0007669"/>
    <property type="project" value="UniProtKB-KW"/>
</dbReference>
<evidence type="ECO:0000256" key="2">
    <source>
        <dbReference type="ARBA" id="ARBA00022643"/>
    </source>
</evidence>
<dbReference type="Pfam" id="PF00296">
    <property type="entry name" value="Bac_luciferase"/>
    <property type="match status" value="1"/>
</dbReference>
<dbReference type="Proteomes" id="UP000228593">
    <property type="component" value="Unassembled WGS sequence"/>
</dbReference>